<feature type="region of interest" description="Disordered" evidence="1">
    <location>
        <begin position="319"/>
        <end position="343"/>
    </location>
</feature>
<organism evidence="2 3">
    <name type="scientific">Friedmanniomyces endolithicus</name>
    <dbReference type="NCBI Taxonomy" id="329885"/>
    <lineage>
        <taxon>Eukaryota</taxon>
        <taxon>Fungi</taxon>
        <taxon>Dikarya</taxon>
        <taxon>Ascomycota</taxon>
        <taxon>Pezizomycotina</taxon>
        <taxon>Dothideomycetes</taxon>
        <taxon>Dothideomycetidae</taxon>
        <taxon>Mycosphaerellales</taxon>
        <taxon>Teratosphaeriaceae</taxon>
        <taxon>Friedmanniomyces</taxon>
    </lineage>
</organism>
<sequence length="448" mass="49759">MDLPSSNDAPFNQEFQRDAGVDLFEEFLQENACIDPTQRSFDKALWNGGQQDLSGDGVDREVQVVGDLPQQDLDSNPEPSLEDLTCTLEWKAVMKTTRIGMGTEEAVPLQLSMFWESTLRKRVDESLSIKHPVPRDRPKPEAISAVISAWRTGGRQSKKSLSHGLVMHGQEAASRWRSPSASSPGQLRELRSFEADKQPQGVSVTNRHFKETPRCTPLESQLLGGLFTVFLRCPGRPCQNNQGYCWRDPYGGKHYKLATNHLRQLVEYASGGHKFEGHNDVPDNVTQELYAEADQRNRVHPQAIRSPATMLNTQTMASTPAATPTILQSSPGGTPSSSISAPSQKERLEIPGSHEGAILDYVDWHQRQASSPAWIAEFAKAGDILLNQCFTLDRFYRYRTADMLVTRGVKVGVASSFHDDIPAWLPGYCCKYAERNSSPAETSDPCQG</sequence>
<feature type="compositionally biased region" description="Low complexity" evidence="1">
    <location>
        <begin position="329"/>
        <end position="343"/>
    </location>
</feature>
<evidence type="ECO:0000313" key="2">
    <source>
        <dbReference type="EMBL" id="KAK0302495.1"/>
    </source>
</evidence>
<comment type="caution">
    <text evidence="2">The sequence shown here is derived from an EMBL/GenBank/DDBJ whole genome shotgun (WGS) entry which is preliminary data.</text>
</comment>
<proteinExistence type="predicted"/>
<dbReference type="Proteomes" id="UP001168146">
    <property type="component" value="Unassembled WGS sequence"/>
</dbReference>
<evidence type="ECO:0000256" key="1">
    <source>
        <dbReference type="SAM" id="MobiDB-lite"/>
    </source>
</evidence>
<gene>
    <name evidence="2" type="ORF">LTR82_017846</name>
</gene>
<reference evidence="2" key="1">
    <citation type="submission" date="2021-12" db="EMBL/GenBank/DDBJ databases">
        <title>Black yeast isolated from Biological Soil Crust.</title>
        <authorList>
            <person name="Kurbessoian T."/>
        </authorList>
    </citation>
    <scope>NUCLEOTIDE SEQUENCE</scope>
    <source>
        <strain evidence="2">CCFEE 5208</strain>
    </source>
</reference>
<feature type="compositionally biased region" description="Polar residues" evidence="1">
    <location>
        <begin position="319"/>
        <end position="328"/>
    </location>
</feature>
<name>A0AAN6IZ49_9PEZI</name>
<accession>A0AAN6IZ49</accession>
<protein>
    <submittedName>
        <fullName evidence="2">Uncharacterized protein</fullName>
    </submittedName>
</protein>
<evidence type="ECO:0000313" key="3">
    <source>
        <dbReference type="Proteomes" id="UP001168146"/>
    </source>
</evidence>
<dbReference type="AlphaFoldDB" id="A0AAN6IZ49"/>
<dbReference type="EMBL" id="JASUXU010000184">
    <property type="protein sequence ID" value="KAK0302495.1"/>
    <property type="molecule type" value="Genomic_DNA"/>
</dbReference>